<dbReference type="SUPFAM" id="SSF51735">
    <property type="entry name" value="NAD(P)-binding Rossmann-fold domains"/>
    <property type="match status" value="1"/>
</dbReference>
<dbReference type="Pfam" id="PF08240">
    <property type="entry name" value="ADH_N"/>
    <property type="match status" value="1"/>
</dbReference>
<keyword evidence="2" id="KW-0560">Oxidoreductase</keyword>
<dbReference type="InterPro" id="IPR014188">
    <property type="entry name" value="Acrylyl-CoA_reductase_AcuI"/>
</dbReference>
<dbReference type="GO" id="GO:0043957">
    <property type="term" value="F:acryloyl-CoA reductase (NADPH) activity"/>
    <property type="evidence" value="ECO:0007669"/>
    <property type="project" value="TreeGrafter"/>
</dbReference>
<evidence type="ECO:0000313" key="3">
    <source>
        <dbReference type="Proteomes" id="UP000639396"/>
    </source>
</evidence>
<dbReference type="PANTHER" id="PTHR43677:SF1">
    <property type="entry name" value="ACRYLYL-COA REDUCTASE ACUI-RELATED"/>
    <property type="match status" value="1"/>
</dbReference>
<reference evidence="2" key="1">
    <citation type="submission" date="2020-09" db="EMBL/GenBank/DDBJ databases">
        <title>A novel bacterium of genus Paenibacillus, isolated from South China Sea.</title>
        <authorList>
            <person name="Huang H."/>
            <person name="Mo K."/>
            <person name="Hu Y."/>
        </authorList>
    </citation>
    <scope>NUCLEOTIDE SEQUENCE</scope>
    <source>
        <strain evidence="2">IB182363</strain>
    </source>
</reference>
<dbReference type="GO" id="GO:0043958">
    <property type="term" value="F:acryloyl-CoA reductase (NADH) activity"/>
    <property type="evidence" value="ECO:0007669"/>
    <property type="project" value="UniProtKB-EC"/>
</dbReference>
<dbReference type="SMART" id="SM00829">
    <property type="entry name" value="PKS_ER"/>
    <property type="match status" value="1"/>
</dbReference>
<comment type="caution">
    <text evidence="2">The sequence shown here is derived from an EMBL/GenBank/DDBJ whole genome shotgun (WGS) entry which is preliminary data.</text>
</comment>
<organism evidence="2 3">
    <name type="scientific">Paenibacillus oceani</name>
    <dbReference type="NCBI Taxonomy" id="2772510"/>
    <lineage>
        <taxon>Bacteria</taxon>
        <taxon>Bacillati</taxon>
        <taxon>Bacillota</taxon>
        <taxon>Bacilli</taxon>
        <taxon>Bacillales</taxon>
        <taxon>Paenibacillaceae</taxon>
        <taxon>Paenibacillus</taxon>
    </lineage>
</organism>
<dbReference type="InterPro" id="IPR036291">
    <property type="entry name" value="NAD(P)-bd_dom_sf"/>
</dbReference>
<dbReference type="NCBIfam" id="TIGR02823">
    <property type="entry name" value="oxido_YhdH"/>
    <property type="match status" value="1"/>
</dbReference>
<dbReference type="PANTHER" id="PTHR43677">
    <property type="entry name" value="SHORT-CHAIN DEHYDROGENASE/REDUCTASE"/>
    <property type="match status" value="1"/>
</dbReference>
<dbReference type="InterPro" id="IPR013154">
    <property type="entry name" value="ADH-like_N"/>
</dbReference>
<dbReference type="AlphaFoldDB" id="A0A927C5V2"/>
<dbReference type="EMBL" id="JACXJA010000001">
    <property type="protein sequence ID" value="MBD2860502.1"/>
    <property type="molecule type" value="Genomic_DNA"/>
</dbReference>
<accession>A0A927C5V2</accession>
<evidence type="ECO:0000313" key="2">
    <source>
        <dbReference type="EMBL" id="MBD2860502.1"/>
    </source>
</evidence>
<dbReference type="Gene3D" id="3.40.50.720">
    <property type="entry name" value="NAD(P)-binding Rossmann-like Domain"/>
    <property type="match status" value="1"/>
</dbReference>
<dbReference type="SUPFAM" id="SSF50129">
    <property type="entry name" value="GroES-like"/>
    <property type="match status" value="1"/>
</dbReference>
<keyword evidence="3" id="KW-1185">Reference proteome</keyword>
<gene>
    <name evidence="2" type="ORF">IDH45_00690</name>
</gene>
<sequence length="333" mass="34527">MTMFRALYVEKEEGRCVSRVRTITEDELPPGEVTVRVSYSSVNYKDGLAVQTDGRIVSRYPFIPGIDLSGTVVGSADPRFLEGDLVLATGYGLGVSHFGGYSELARVPGDWLVPLPEGLSAREAMILGTAGFTAALSIERLREHGVRPGEGGPVAVTGATGGVGSAAVLLLAALGYEVAAGTGKPDAAGYLRGLGAADVLGREELAGVAGKPLQQERWAGAVDPVGGATLAGLLAAVRYGGAVAVSGLTGGADVPATVYPFILRGISLLGIDSVHCPHELRTRIWGRLAREWKPPGGYEPLVAGEIGLDELPVYLETILRGGMLGRALVNLAD</sequence>
<dbReference type="InterPro" id="IPR051397">
    <property type="entry name" value="Zn-ADH-like_protein"/>
</dbReference>
<dbReference type="Pfam" id="PF00107">
    <property type="entry name" value="ADH_zinc_N"/>
    <property type="match status" value="1"/>
</dbReference>
<name>A0A927C5V2_9BACL</name>
<proteinExistence type="predicted"/>
<dbReference type="InterPro" id="IPR013149">
    <property type="entry name" value="ADH-like_C"/>
</dbReference>
<dbReference type="InterPro" id="IPR020843">
    <property type="entry name" value="ER"/>
</dbReference>
<feature type="domain" description="Enoyl reductase (ER)" evidence="1">
    <location>
        <begin position="14"/>
        <end position="329"/>
    </location>
</feature>
<dbReference type="InterPro" id="IPR011032">
    <property type="entry name" value="GroES-like_sf"/>
</dbReference>
<dbReference type="Gene3D" id="3.90.180.10">
    <property type="entry name" value="Medium-chain alcohol dehydrogenases, catalytic domain"/>
    <property type="match status" value="1"/>
</dbReference>
<dbReference type="RefSeq" id="WP_190923693.1">
    <property type="nucleotide sequence ID" value="NZ_JACXJA010000001.1"/>
</dbReference>
<dbReference type="Proteomes" id="UP000639396">
    <property type="component" value="Unassembled WGS sequence"/>
</dbReference>
<protein>
    <submittedName>
        <fullName evidence="2">Acryloyl-CoA reductase</fullName>
        <ecNumber evidence="2">1.3.1.95</ecNumber>
    </submittedName>
</protein>
<evidence type="ECO:0000259" key="1">
    <source>
        <dbReference type="SMART" id="SM00829"/>
    </source>
</evidence>
<dbReference type="EC" id="1.3.1.95" evidence="2"/>